<feature type="transmembrane region" description="Helical" evidence="5">
    <location>
        <begin position="205"/>
        <end position="225"/>
    </location>
</feature>
<dbReference type="InterPro" id="IPR017452">
    <property type="entry name" value="GPCR_Rhodpsn_7TM"/>
</dbReference>
<dbReference type="PROSITE" id="PS50262">
    <property type="entry name" value="G_PROTEIN_RECEP_F1_2"/>
    <property type="match status" value="1"/>
</dbReference>
<keyword evidence="3 5" id="KW-1133">Transmembrane helix</keyword>
<feature type="transmembrane region" description="Helical" evidence="5">
    <location>
        <begin position="161"/>
        <end position="184"/>
    </location>
</feature>
<sequence length="272" mass="31257">MPMELQAQEIPDISQNYTNCFSTNSRSFRMKQSAFYLIAESIVISIHLLVFFTSRIAINGFNNDLTQRSIVWCKLRQSFGTSFTLISLSIVCFATIDQYLSTNYNPFLKQLSTLKFARHLTCGAVIVWLAHGIPFIVFMKILPVYGCTTYYDGFNTYVTYIYYLILSGLLPIVIMSIFATLAYINVRRIVKSRIAIFRRRLDRQLTAMILARVAFLVAVTLPYIIDRIYIIQVQLTQIDPVQKATLQLAGAVAYSLFYLSYAVCYLTFCFCY</sequence>
<dbReference type="Proteomes" id="UP000663838">
    <property type="component" value="Unassembled WGS sequence"/>
</dbReference>
<evidence type="ECO:0000256" key="5">
    <source>
        <dbReference type="SAM" id="Phobius"/>
    </source>
</evidence>
<name>A0A821SF46_9BILA</name>
<dbReference type="CDD" id="cd00637">
    <property type="entry name" value="7tm_classA_rhodopsin-like"/>
    <property type="match status" value="1"/>
</dbReference>
<evidence type="ECO:0000313" key="8">
    <source>
        <dbReference type="Proteomes" id="UP000663838"/>
    </source>
</evidence>
<accession>A0A821SF46</accession>
<dbReference type="Gene3D" id="1.20.1070.10">
    <property type="entry name" value="Rhodopsin 7-helix transmembrane proteins"/>
    <property type="match status" value="1"/>
</dbReference>
<gene>
    <name evidence="7" type="ORF">TOA249_LOCUS27261</name>
</gene>
<protein>
    <recommendedName>
        <fullName evidence="6">G-protein coupled receptors family 1 profile domain-containing protein</fullName>
    </recommendedName>
</protein>
<evidence type="ECO:0000256" key="3">
    <source>
        <dbReference type="ARBA" id="ARBA00022989"/>
    </source>
</evidence>
<evidence type="ECO:0000256" key="2">
    <source>
        <dbReference type="ARBA" id="ARBA00022692"/>
    </source>
</evidence>
<comment type="subcellular location">
    <subcellularLocation>
        <location evidence="1">Membrane</location>
    </subcellularLocation>
</comment>
<dbReference type="AlphaFoldDB" id="A0A821SF46"/>
<evidence type="ECO:0000256" key="4">
    <source>
        <dbReference type="ARBA" id="ARBA00023136"/>
    </source>
</evidence>
<evidence type="ECO:0000256" key="1">
    <source>
        <dbReference type="ARBA" id="ARBA00004370"/>
    </source>
</evidence>
<organism evidence="7 8">
    <name type="scientific">Rotaria socialis</name>
    <dbReference type="NCBI Taxonomy" id="392032"/>
    <lineage>
        <taxon>Eukaryota</taxon>
        <taxon>Metazoa</taxon>
        <taxon>Spiralia</taxon>
        <taxon>Gnathifera</taxon>
        <taxon>Rotifera</taxon>
        <taxon>Eurotatoria</taxon>
        <taxon>Bdelloidea</taxon>
        <taxon>Philodinida</taxon>
        <taxon>Philodinidae</taxon>
        <taxon>Rotaria</taxon>
    </lineage>
</organism>
<evidence type="ECO:0000313" key="7">
    <source>
        <dbReference type="EMBL" id="CAF4855647.1"/>
    </source>
</evidence>
<feature type="transmembrane region" description="Helical" evidence="5">
    <location>
        <begin position="245"/>
        <end position="268"/>
    </location>
</feature>
<feature type="domain" description="G-protein coupled receptors family 1 profile" evidence="6">
    <location>
        <begin position="15"/>
        <end position="268"/>
    </location>
</feature>
<keyword evidence="2 5" id="KW-0812">Transmembrane</keyword>
<dbReference type="SUPFAM" id="SSF81321">
    <property type="entry name" value="Family A G protein-coupled receptor-like"/>
    <property type="match status" value="1"/>
</dbReference>
<feature type="transmembrane region" description="Helical" evidence="5">
    <location>
        <begin position="78"/>
        <end position="100"/>
    </location>
</feature>
<comment type="caution">
    <text evidence="7">The sequence shown here is derived from an EMBL/GenBank/DDBJ whole genome shotgun (WGS) entry which is preliminary data.</text>
</comment>
<proteinExistence type="predicted"/>
<feature type="transmembrane region" description="Helical" evidence="5">
    <location>
        <begin position="120"/>
        <end position="141"/>
    </location>
</feature>
<keyword evidence="4 5" id="KW-0472">Membrane</keyword>
<dbReference type="GO" id="GO:0016020">
    <property type="term" value="C:membrane"/>
    <property type="evidence" value="ECO:0007669"/>
    <property type="project" value="UniProtKB-SubCell"/>
</dbReference>
<dbReference type="EMBL" id="CAJOBS010003420">
    <property type="protein sequence ID" value="CAF4855647.1"/>
    <property type="molecule type" value="Genomic_DNA"/>
</dbReference>
<evidence type="ECO:0000259" key="6">
    <source>
        <dbReference type="PROSITE" id="PS50262"/>
    </source>
</evidence>
<reference evidence="7" key="1">
    <citation type="submission" date="2021-02" db="EMBL/GenBank/DDBJ databases">
        <authorList>
            <person name="Nowell W R."/>
        </authorList>
    </citation>
    <scope>NUCLEOTIDE SEQUENCE</scope>
</reference>
<feature type="transmembrane region" description="Helical" evidence="5">
    <location>
        <begin position="34"/>
        <end position="58"/>
    </location>
</feature>